<dbReference type="CDD" id="cd02947">
    <property type="entry name" value="TRX_family"/>
    <property type="match status" value="1"/>
</dbReference>
<evidence type="ECO:0000313" key="4">
    <source>
        <dbReference type="Proteomes" id="UP001597111"/>
    </source>
</evidence>
<evidence type="ECO:0000313" key="3">
    <source>
        <dbReference type="EMBL" id="MFD1525119.1"/>
    </source>
</evidence>
<dbReference type="Pfam" id="PF14595">
    <property type="entry name" value="Thioredoxin_9"/>
    <property type="match status" value="1"/>
</dbReference>
<reference evidence="3 4" key="1">
    <citation type="journal article" date="2019" name="Int. J. Syst. Evol. Microbiol.">
        <title>The Global Catalogue of Microorganisms (GCM) 10K type strain sequencing project: providing services to taxonomists for standard genome sequencing and annotation.</title>
        <authorList>
            <consortium name="The Broad Institute Genomics Platform"/>
            <consortium name="The Broad Institute Genome Sequencing Center for Infectious Disease"/>
            <person name="Wu L."/>
            <person name="Ma J."/>
        </authorList>
    </citation>
    <scope>NUCLEOTIDE SEQUENCE [LARGE SCALE GENOMIC DNA]</scope>
    <source>
        <strain evidence="3 4">CGMCC 1.12285</strain>
    </source>
</reference>
<name>A0ABD6B2L7_9EURY</name>
<dbReference type="RefSeq" id="WP_379731869.1">
    <property type="nucleotide sequence ID" value="NZ_JBHSWZ010000157.1"/>
</dbReference>
<feature type="compositionally biased region" description="Polar residues" evidence="1">
    <location>
        <begin position="9"/>
        <end position="20"/>
    </location>
</feature>
<feature type="domain" description="Thioredoxin" evidence="2">
    <location>
        <begin position="13"/>
        <end position="131"/>
    </location>
</feature>
<dbReference type="InterPro" id="IPR013766">
    <property type="entry name" value="Thioredoxin_domain"/>
</dbReference>
<evidence type="ECO:0000259" key="2">
    <source>
        <dbReference type="PROSITE" id="PS51352"/>
    </source>
</evidence>
<dbReference type="AlphaFoldDB" id="A0ABD6B2L7"/>
<organism evidence="3 4">
    <name type="scientific">Halolamina salina</name>
    <dbReference type="NCBI Taxonomy" id="1220023"/>
    <lineage>
        <taxon>Archaea</taxon>
        <taxon>Methanobacteriati</taxon>
        <taxon>Methanobacteriota</taxon>
        <taxon>Stenosarchaea group</taxon>
        <taxon>Halobacteria</taxon>
        <taxon>Halobacteriales</taxon>
        <taxon>Haloferacaceae</taxon>
    </lineage>
</organism>
<dbReference type="PROSITE" id="PS51352">
    <property type="entry name" value="THIOREDOXIN_2"/>
    <property type="match status" value="1"/>
</dbReference>
<accession>A0ABD6B2L7</accession>
<sequence>MANAETDAPESTLSTLQPDPTWSAEAHEETVDALAADGLTFRIWGGDWCGDCRQQLPAFAAALEAAGVPNERIHAHAVERVDGEKVGEGIEEYGIELIPTVIVERDGEEIARFVESEDRPIAVYLADALSE</sequence>
<dbReference type="Gene3D" id="3.40.30.10">
    <property type="entry name" value="Glutaredoxin"/>
    <property type="match status" value="1"/>
</dbReference>
<proteinExistence type="predicted"/>
<comment type="caution">
    <text evidence="3">The sequence shown here is derived from an EMBL/GenBank/DDBJ whole genome shotgun (WGS) entry which is preliminary data.</text>
</comment>
<dbReference type="Proteomes" id="UP001597111">
    <property type="component" value="Unassembled WGS sequence"/>
</dbReference>
<dbReference type="EMBL" id="JBHUDH010000016">
    <property type="protein sequence ID" value="MFD1525119.1"/>
    <property type="molecule type" value="Genomic_DNA"/>
</dbReference>
<protein>
    <submittedName>
        <fullName evidence="3">Thioredoxin family protein</fullName>
    </submittedName>
</protein>
<evidence type="ECO:0000256" key="1">
    <source>
        <dbReference type="SAM" id="MobiDB-lite"/>
    </source>
</evidence>
<dbReference type="InterPro" id="IPR036249">
    <property type="entry name" value="Thioredoxin-like_sf"/>
</dbReference>
<dbReference type="SUPFAM" id="SSF52833">
    <property type="entry name" value="Thioredoxin-like"/>
    <property type="match status" value="1"/>
</dbReference>
<feature type="region of interest" description="Disordered" evidence="1">
    <location>
        <begin position="1"/>
        <end position="26"/>
    </location>
</feature>
<gene>
    <name evidence="3" type="ORF">ACFR9S_02205</name>
</gene>
<keyword evidence="4" id="KW-1185">Reference proteome</keyword>